<evidence type="ECO:0000256" key="1">
    <source>
        <dbReference type="SAM" id="Phobius"/>
    </source>
</evidence>
<sequence>MALNMKHLKSKSIVLLLCCASVVLVGYFILRQTERLLRETFEDKVVMISDSSAFKVTHGGLDISIVKQSFELKDVLILPDSLPQDKQISQSHIAIASVKAIDFDLFPLLFRKQLNIGQIDINGLELTYHKGQMKKPKPNSSVLRKSKKENQLSKVEIASISITDYHITKLSDNLKDSLSTLKGETLTITDVNFEKPIDKKRLRLNPSQLGLSATKLFGTLGGTEVKLPKFHFNCEQGSASLEGLQIGNPDLLRKKTERQQFNTPVNSVQIPEMNFYGIQTKSLLESKNILADSLVIDEAVFTIVKNTAKPWNTNKTIALPHHLLRNTRPKVRLEKLLMHDAVLGYKEYHNAKEMHLPIDQIELVVDNLGWNNDSKKENAMKVDITGRMFDDFLVNMKINFPDPMESDRFQFTGSTDSFNFETFNPIMVPTSNIKFESGRVQRINFNGTGNADETSGEFVMVYDNLTTTVLRHKDQRKNKTFSWLANTAVRKENPKHGKLKIAQMEYQRVPYKGFGNYMFKTIESGLINSVYPFGKRKAYR</sequence>
<name>A0ABT0PQQ4_9FLAO</name>
<organism evidence="2 3">
    <name type="scientific">Flagellimonas spongiicola</name>
    <dbReference type="NCBI Taxonomy" id="2942208"/>
    <lineage>
        <taxon>Bacteria</taxon>
        <taxon>Pseudomonadati</taxon>
        <taxon>Bacteroidota</taxon>
        <taxon>Flavobacteriia</taxon>
        <taxon>Flavobacteriales</taxon>
        <taxon>Flavobacteriaceae</taxon>
        <taxon>Flagellimonas</taxon>
    </lineage>
</organism>
<keyword evidence="1" id="KW-1133">Transmembrane helix</keyword>
<evidence type="ECO:0000313" key="2">
    <source>
        <dbReference type="EMBL" id="MCL6273722.1"/>
    </source>
</evidence>
<gene>
    <name evidence="2" type="ORF">M3P19_06870</name>
</gene>
<dbReference type="RefSeq" id="WP_249656913.1">
    <property type="nucleotide sequence ID" value="NZ_JAMFMA010000002.1"/>
</dbReference>
<keyword evidence="1" id="KW-0472">Membrane</keyword>
<dbReference type="EMBL" id="JAMFMA010000002">
    <property type="protein sequence ID" value="MCL6273722.1"/>
    <property type="molecule type" value="Genomic_DNA"/>
</dbReference>
<protein>
    <submittedName>
        <fullName evidence="2">AsmA family protein</fullName>
    </submittedName>
</protein>
<accession>A0ABT0PQQ4</accession>
<evidence type="ECO:0000313" key="3">
    <source>
        <dbReference type="Proteomes" id="UP001203607"/>
    </source>
</evidence>
<comment type="caution">
    <text evidence="2">The sequence shown here is derived from an EMBL/GenBank/DDBJ whole genome shotgun (WGS) entry which is preliminary data.</text>
</comment>
<dbReference type="Proteomes" id="UP001203607">
    <property type="component" value="Unassembled WGS sequence"/>
</dbReference>
<keyword evidence="3" id="KW-1185">Reference proteome</keyword>
<proteinExistence type="predicted"/>
<feature type="transmembrane region" description="Helical" evidence="1">
    <location>
        <begin position="12"/>
        <end position="30"/>
    </location>
</feature>
<keyword evidence="1" id="KW-0812">Transmembrane</keyword>
<reference evidence="2 3" key="1">
    <citation type="submission" date="2022-05" db="EMBL/GenBank/DDBJ databases">
        <authorList>
            <person name="Park J.-S."/>
        </authorList>
    </citation>
    <scope>NUCLEOTIDE SEQUENCE [LARGE SCALE GENOMIC DNA]</scope>
    <source>
        <strain evidence="2 3">2012CJ35-5</strain>
    </source>
</reference>